<dbReference type="InterPro" id="IPR058660">
    <property type="entry name" value="WHD_DnaB"/>
</dbReference>
<gene>
    <name evidence="5" type="ORF">AFZ32_00195</name>
</gene>
<feature type="region of interest" description="Disordered" evidence="2">
    <location>
        <begin position="395"/>
        <end position="460"/>
    </location>
</feature>
<feature type="compositionally biased region" description="Basic and acidic residues" evidence="2">
    <location>
        <begin position="417"/>
        <end position="430"/>
    </location>
</feature>
<evidence type="ECO:0000313" key="6">
    <source>
        <dbReference type="Proteomes" id="UP000219632"/>
    </source>
</evidence>
<dbReference type="InterPro" id="IPR006343">
    <property type="entry name" value="DnaB/C_C"/>
</dbReference>
<feature type="compositionally biased region" description="Polar residues" evidence="2">
    <location>
        <begin position="401"/>
        <end position="415"/>
    </location>
</feature>
<evidence type="ECO:0000313" key="5">
    <source>
        <dbReference type="EMBL" id="PDK42274.1"/>
    </source>
</evidence>
<feature type="domain" description="Replicative helicase loading/DNA remodeling protein DnaB N-terminal winged helix" evidence="4">
    <location>
        <begin position="10"/>
        <end position="242"/>
    </location>
</feature>
<evidence type="ECO:0000259" key="3">
    <source>
        <dbReference type="Pfam" id="PF07261"/>
    </source>
</evidence>
<keyword evidence="5" id="KW-0347">Helicase</keyword>
<name>A0ABX4IG58_LISWE</name>
<keyword evidence="5" id="KW-0067">ATP-binding</keyword>
<evidence type="ECO:0000259" key="4">
    <source>
        <dbReference type="Pfam" id="PF25888"/>
    </source>
</evidence>
<protein>
    <submittedName>
        <fullName evidence="5">Helicase DnaB</fullName>
    </submittedName>
</protein>
<keyword evidence="6" id="KW-1185">Reference proteome</keyword>
<comment type="similarity">
    <text evidence="1">Belongs to the DnaB/DnaD family.</text>
</comment>
<feature type="domain" description="DnaB/C C-terminal" evidence="3">
    <location>
        <begin position="325"/>
        <end position="384"/>
    </location>
</feature>
<proteinExistence type="inferred from homology"/>
<dbReference type="Pfam" id="PF25888">
    <property type="entry name" value="WHD_DnaB"/>
    <property type="match status" value="1"/>
</dbReference>
<evidence type="ECO:0000256" key="1">
    <source>
        <dbReference type="ARBA" id="ARBA00093462"/>
    </source>
</evidence>
<dbReference type="EMBL" id="NYPG01000001">
    <property type="protein sequence ID" value="PDK42274.1"/>
    <property type="molecule type" value="Genomic_DNA"/>
</dbReference>
<reference evidence="5 6" key="1">
    <citation type="submission" date="2017-09" db="EMBL/GenBank/DDBJ databases">
        <title>Draft Genomes of 144 Listeria Monocytogenes isolates from foods.</title>
        <authorList>
            <person name="Wu C.H."/>
            <person name="Ng J."/>
            <person name="Kiang D."/>
            <person name="Chen C.-Y."/>
            <person name="Frink S."/>
            <person name="Lafrades M."/>
            <person name="Morales C."/>
            <person name="Park P."/>
            <person name="Zwick M."/>
        </authorList>
    </citation>
    <scope>NUCLEOTIDE SEQUENCE [LARGE SCALE GENOMIC DNA]</scope>
    <source>
        <strain evidence="5 6">CDPHFDLB-F14M01633.75-2</strain>
    </source>
</reference>
<sequence>MTEFWMELQAVDSYQVKASGILTGADRKIITMLYQPLMGAECLALYQTLFTEVEENRLWSEAHSHVQLLNMLDISLKALFEARLKLEGLGLLKSYVKTENDQRFYVYEILPPLSPEKFFSDGLLNIYLYSKIGNAQFQRLRRFFADEAFETDTYSEITRSFQDVFEPFKGGASAAEPVSNQVLVDKVAAKEIEFDDASFDFHLFLSLLSPGMITREKITKEVRQTILKLHGIYQVSEKDMPSYLYRALDSNGEIDIVYLRKIVREGYTIENGAPPKLQMKHETSIKEEPEVKETLNDEEALQVYLESITPFQLLVDISDGAVPAETDLRVVEEVMNQQNLPVPVMNVLIEYVLLRLDRKLSKNYMMTIAAHWKRKNVKTAKEAMDLAWQEHEKYKRLQEEPATSKNTNYNRNYQKSTRKEILPDWFDKEQVTPAENKMTDKEKQTLEEQVREIKERLNKR</sequence>
<dbReference type="Pfam" id="PF07261">
    <property type="entry name" value="DnaB_2"/>
    <property type="match status" value="1"/>
</dbReference>
<keyword evidence="5" id="KW-0547">Nucleotide-binding</keyword>
<feature type="compositionally biased region" description="Basic and acidic residues" evidence="2">
    <location>
        <begin position="437"/>
        <end position="460"/>
    </location>
</feature>
<comment type="caution">
    <text evidence="5">The sequence shown here is derived from an EMBL/GenBank/DDBJ whole genome shotgun (WGS) entry which is preliminary data.</text>
</comment>
<accession>A0ABX4IG58</accession>
<organism evidence="5 6">
    <name type="scientific">Listeria welshimeri</name>
    <dbReference type="NCBI Taxonomy" id="1643"/>
    <lineage>
        <taxon>Bacteria</taxon>
        <taxon>Bacillati</taxon>
        <taxon>Bacillota</taxon>
        <taxon>Bacilli</taxon>
        <taxon>Bacillales</taxon>
        <taxon>Listeriaceae</taxon>
        <taxon>Listeria</taxon>
    </lineage>
</organism>
<dbReference type="Proteomes" id="UP000219632">
    <property type="component" value="Unassembled WGS sequence"/>
</dbReference>
<dbReference type="RefSeq" id="WP_097349525.1">
    <property type="nucleotide sequence ID" value="NZ_NYPG01000001.1"/>
</dbReference>
<keyword evidence="5" id="KW-0378">Hydrolase</keyword>
<evidence type="ECO:0000256" key="2">
    <source>
        <dbReference type="SAM" id="MobiDB-lite"/>
    </source>
</evidence>
<dbReference type="GO" id="GO:0004386">
    <property type="term" value="F:helicase activity"/>
    <property type="evidence" value="ECO:0007669"/>
    <property type="project" value="UniProtKB-KW"/>
</dbReference>